<feature type="compositionally biased region" description="Pro residues" evidence="1">
    <location>
        <begin position="326"/>
        <end position="338"/>
    </location>
</feature>
<evidence type="ECO:0000313" key="2">
    <source>
        <dbReference type="EMBL" id="CAD7228159.1"/>
    </source>
</evidence>
<dbReference type="OrthoDB" id="4238at2759"/>
<dbReference type="PANTHER" id="PTHR31596:SF1">
    <property type="entry name" value="T-CELL ACTIVATION INHIBITOR, MITOCHONDRIAL"/>
    <property type="match status" value="1"/>
</dbReference>
<dbReference type="SUPFAM" id="SSF50044">
    <property type="entry name" value="SH3-domain"/>
    <property type="match status" value="1"/>
</dbReference>
<feature type="compositionally biased region" description="Low complexity" evidence="1">
    <location>
        <begin position="616"/>
        <end position="630"/>
    </location>
</feature>
<accession>A0A7R8WCX1</accession>
<dbReference type="Pfam" id="PF14687">
    <property type="entry name" value="DUF4460"/>
    <property type="match status" value="1"/>
</dbReference>
<gene>
    <name evidence="2" type="ORF">CTOB1V02_LOCUS6048</name>
</gene>
<dbReference type="InterPro" id="IPR027986">
    <property type="entry name" value="TCAIM"/>
</dbReference>
<dbReference type="Pfam" id="PF14604">
    <property type="entry name" value="SH3_9"/>
    <property type="match status" value="1"/>
</dbReference>
<dbReference type="EMBL" id="OB661409">
    <property type="protein sequence ID" value="CAD7228159.1"/>
    <property type="molecule type" value="Genomic_DNA"/>
</dbReference>
<feature type="region of interest" description="Disordered" evidence="1">
    <location>
        <begin position="1"/>
        <end position="57"/>
    </location>
</feature>
<dbReference type="Pfam" id="PF14688">
    <property type="entry name" value="DUF4461"/>
    <property type="match status" value="1"/>
</dbReference>
<dbReference type="InterPro" id="IPR028031">
    <property type="entry name" value="DUF4460"/>
</dbReference>
<dbReference type="InterPro" id="IPR027989">
    <property type="entry name" value="DUF4461"/>
</dbReference>
<name>A0A7R8WCX1_9CRUS</name>
<feature type="compositionally biased region" description="Pro residues" evidence="1">
    <location>
        <begin position="204"/>
        <end position="237"/>
    </location>
</feature>
<dbReference type="Pfam" id="PF09431">
    <property type="entry name" value="SPIN90_LRD"/>
    <property type="match status" value="1"/>
</dbReference>
<feature type="region of interest" description="Disordered" evidence="1">
    <location>
        <begin position="608"/>
        <end position="630"/>
    </location>
</feature>
<feature type="region of interest" description="Disordered" evidence="1">
    <location>
        <begin position="267"/>
        <end position="345"/>
    </location>
</feature>
<evidence type="ECO:0000256" key="1">
    <source>
        <dbReference type="SAM" id="MobiDB-lite"/>
    </source>
</evidence>
<organism evidence="2">
    <name type="scientific">Cyprideis torosa</name>
    <dbReference type="NCBI Taxonomy" id="163714"/>
    <lineage>
        <taxon>Eukaryota</taxon>
        <taxon>Metazoa</taxon>
        <taxon>Ecdysozoa</taxon>
        <taxon>Arthropoda</taxon>
        <taxon>Crustacea</taxon>
        <taxon>Oligostraca</taxon>
        <taxon>Ostracoda</taxon>
        <taxon>Podocopa</taxon>
        <taxon>Podocopida</taxon>
        <taxon>Cytherocopina</taxon>
        <taxon>Cytheroidea</taxon>
        <taxon>Cytherideidae</taxon>
        <taxon>Cyprideis</taxon>
    </lineage>
</organism>
<dbReference type="GO" id="GO:0005739">
    <property type="term" value="C:mitochondrion"/>
    <property type="evidence" value="ECO:0007669"/>
    <property type="project" value="TreeGrafter"/>
</dbReference>
<dbReference type="PANTHER" id="PTHR31596">
    <property type="entry name" value="T-CELL ACTIVATION INHIBITOR, MITOCHONDRIAL"/>
    <property type="match status" value="1"/>
</dbReference>
<dbReference type="PROSITE" id="PS50002">
    <property type="entry name" value="SH3"/>
    <property type="match status" value="1"/>
</dbReference>
<protein>
    <submittedName>
        <fullName evidence="2">Uncharacterized protein</fullName>
    </submittedName>
</protein>
<sequence length="1337" mass="149610">MQDFVGDSRRLKEDPGEKEPGDKTTRMTRETDEGRRDGTRVDREEKRRDDETREEEMCEDCESFADDLQAAAQVMASSANDESIPLLLRALYPFQAKNPRTLSFAKGDLFLLHSRKSLVNNWWLVVRVSDGIVGFVPHNYIEMVQNASVSSIKKYAEAVLSALSALMRKSKADRVAKLGLSPEEEDVYVTLQTFLSRSEKPRKPSLPPPPSVQPEPVQPEPDAPPPVPARQRPPPPSTFTTTATVTAPSLAVETDYSQTLTVSSDSSLSLSFQTEENHDPPQSDLQGLPPPENHLSAGEDDSTTATAKSVAMSSEGSGSSGGGRAPLPPPVDPSPPCQKPSDEDSRRLCRHLVDAVRGTSSLSHEVSRLVVVTVLDVLSSAGGPGWESLVTPLLEEAKQATTSQAGGSLWSEEDSRTSSRDAVRLRRVLRKLVDARNDEQQRSWHLHEDEGQICEFLDEAMEIMLGADPLITTQVISFEGYRYVLDLVSYYQMELRRRIRLKLLELMTLTCVLDPKVIPICINSVLPLELSRDILTNRTSPDPAKLKVSDWEKGCDVEEKAQRSLDLLSTLLSVADPLPCHYFDHMNATLFSYLLQLVEDEVDTLAAPSIPPPPQFDSSQSDSSSSTLDSQRNSLLVVDAEVLVSLPPPLVAVEEDVSHASYLVLLGLNLQFPSPLARNPVLESIQARRQCPALCEKLILSLNRCEEDPLQELTGGSSPLPGGQLRPTNSVVKMVTDLFSNQTTAFFFYTNDVNVILDIVIRNLKDIPADDERKPQFLKLLLNVLMHSQYEENLHKKQEIFEILKDCVGHERSSREVSDLATSVAQTHPELFANAVGTRCCVLCRTVFSPLLTPAHPMGSPLLLLHSPGTRAALSHQSQVSAALRSFIFAVHPDHFVQYPRERRTNEESLKELFAFLQILADRPPGHPFKLSRYLNFYLRDPNQRGLFKKVTISLEEVADVQTALTRVLRACDLSTDELPEYVAQPQSKARSSYPTSASEAEYRRQFYEAMAGFPGRQFSQEVAVENSLREFLEENLEKAMQRALACAPLQEEAERLRQWLVDSYGFSNLVWDSDWSASHMRGALQSFKTMAENNSEIMKNLRGHKVVFGLESGVSLEGHLMINPGEVQYLWAQAIRKFPDRLKNLHRIPQLEKALSRALRDVTVAQRRFKPRVMAQGYERDLRRLMTTVNDGIGRRGIPRNWPKSIHKIQLVVESGSGPLMLSPTGQIIVPSTVLSSHLFQFLSENMAEAEQLLVQYKKDRLLEEHLTSETTRELELASLVNHKLASPRLMIECCSNLLALAPDKKRLLRGMRVAVSTHFALSADGIMFLPYHWQW</sequence>
<feature type="region of interest" description="Disordered" evidence="1">
    <location>
        <begin position="198"/>
        <end position="246"/>
    </location>
</feature>
<dbReference type="InterPro" id="IPR036028">
    <property type="entry name" value="SH3-like_dom_sf"/>
</dbReference>
<feature type="compositionally biased region" description="Basic and acidic residues" evidence="1">
    <location>
        <begin position="1"/>
        <end position="51"/>
    </location>
</feature>
<reference evidence="2" key="1">
    <citation type="submission" date="2020-11" db="EMBL/GenBank/DDBJ databases">
        <authorList>
            <person name="Tran Van P."/>
        </authorList>
    </citation>
    <scope>NUCLEOTIDE SEQUENCE</scope>
</reference>
<dbReference type="SMART" id="SM00326">
    <property type="entry name" value="SH3"/>
    <property type="match status" value="1"/>
</dbReference>
<dbReference type="InterPro" id="IPR018556">
    <property type="entry name" value="SPIN90/Ldb17_LRD"/>
</dbReference>
<dbReference type="InterPro" id="IPR001452">
    <property type="entry name" value="SH3_domain"/>
</dbReference>
<proteinExistence type="predicted"/>
<dbReference type="Gene3D" id="2.30.30.40">
    <property type="entry name" value="SH3 Domains"/>
    <property type="match status" value="1"/>
</dbReference>